<evidence type="ECO:0008006" key="4">
    <source>
        <dbReference type="Google" id="ProtNLM"/>
    </source>
</evidence>
<dbReference type="KEGG" id="mik:FOE78_01800"/>
<dbReference type="AlphaFoldDB" id="A0A516PV48"/>
<dbReference type="RefSeq" id="WP_143984809.1">
    <property type="nucleotide sequence ID" value="NZ_CP041692.1"/>
</dbReference>
<feature type="region of interest" description="Disordered" evidence="1">
    <location>
        <begin position="122"/>
        <end position="143"/>
    </location>
</feature>
<sequence>MAIQGPFTIDCKTLFPLGCGVVSAVTPINDFERSTRENPVQSRDRETGLPMWSVDVIDFDPDARERTFKVKIAAEVQPIPPEAVSGVPVRPVYLEGLQMTPYIKEGGIRPKIAYSLRCSGLSAPKNAPVAKPDGGRTESGRAA</sequence>
<feature type="compositionally biased region" description="Basic and acidic residues" evidence="1">
    <location>
        <begin position="133"/>
        <end position="143"/>
    </location>
</feature>
<accession>A0A516PV48</accession>
<reference evidence="2 3" key="1">
    <citation type="submission" date="2019-07" db="EMBL/GenBank/DDBJ databases">
        <title>Microlunatus dokdonensis sp. nov. isolated from the rhizospheric soil of the wild plant Elymus tsukushiensis.</title>
        <authorList>
            <person name="Ghim S.-Y."/>
            <person name="Hwang Y.-J."/>
            <person name="Son J.-S."/>
            <person name="Shin J.-H."/>
        </authorList>
    </citation>
    <scope>NUCLEOTIDE SEQUENCE [LARGE SCALE GENOMIC DNA]</scope>
    <source>
        <strain evidence="2 3">KUDC0627</strain>
    </source>
</reference>
<dbReference type="EMBL" id="CP041692">
    <property type="protein sequence ID" value="QDP94821.1"/>
    <property type="molecule type" value="Genomic_DNA"/>
</dbReference>
<dbReference type="Proteomes" id="UP000319263">
    <property type="component" value="Chromosome"/>
</dbReference>
<evidence type="ECO:0000313" key="3">
    <source>
        <dbReference type="Proteomes" id="UP000319263"/>
    </source>
</evidence>
<evidence type="ECO:0000313" key="2">
    <source>
        <dbReference type="EMBL" id="QDP94821.1"/>
    </source>
</evidence>
<keyword evidence="3" id="KW-1185">Reference proteome</keyword>
<organism evidence="2 3">
    <name type="scientific">Microlunatus elymi</name>
    <dbReference type="NCBI Taxonomy" id="2596828"/>
    <lineage>
        <taxon>Bacteria</taxon>
        <taxon>Bacillati</taxon>
        <taxon>Actinomycetota</taxon>
        <taxon>Actinomycetes</taxon>
        <taxon>Propionibacteriales</taxon>
        <taxon>Propionibacteriaceae</taxon>
        <taxon>Microlunatus</taxon>
    </lineage>
</organism>
<proteinExistence type="predicted"/>
<dbReference type="OrthoDB" id="4299905at2"/>
<gene>
    <name evidence="2" type="ORF">FOE78_01800</name>
</gene>
<evidence type="ECO:0000256" key="1">
    <source>
        <dbReference type="SAM" id="MobiDB-lite"/>
    </source>
</evidence>
<protein>
    <recommendedName>
        <fullName evidence="4">Plasmid replication, integration and excision activator</fullName>
    </recommendedName>
</protein>
<name>A0A516PV48_9ACTN</name>